<dbReference type="InterPro" id="IPR022560">
    <property type="entry name" value="DUF3473"/>
</dbReference>
<sequence length="681" mass="74477">MDTDTTRRRRPAIGMIATTGNVDVIARNVVRAHERGYDCLLAYEDGIAPERLPSVRGTGTEVVHPAESVDDRLDPRSRLKREARRRGHSGLLVHESGESIDFERSEAALRASQLYAVDTVSAPTNRDGDAAEAGTGIVAAIPAYNEAGAIGRVVAETKEFVEQVLVVDDGSTDETVRAAREAGATVIEHTTNGGYGAALRTAFREADARDAERLVVLDGDGQHDPADIPTLVRGQRETGAEIVVGSRFVDGATCDAPLYRLFGLQVVNVLTNLSTGIVRGNAWVADTQSGFRLYDRSAIESLSKEKIGESMSASTDILYHAHRNDYEVDEVGVSVTYDVENPSSHHPVLHGLTLVSNILKTVTRDRSRTVFGRTRPDADVTNALSFDLEHWHSATLLRDEVDDPADRVEESVAIVLDLLRRHDVHATFFVVGELAAEYPRLVRRIRKEGHEIASHGHTHTPLFELTPETFADELRRSSEAIEDAAGVRPRGFRAPNFSITPVTDWAFQVLESSDYLFDSSVFPVKTPMYGVSGASTEPYTVTADSPFGRRNGTPSNGLVEFPLSVASARVPLPIAGGFYARVLPASVLDRGIRRLNRRGTPANLYFHPWEFNPDVRIDCSLPKRTVSFAGIERTEAKLDRLLAAHEFGTVGSVLAERAFLDEQASSPLSALRETDVEVDRG</sequence>
<comment type="caution">
    <text evidence="2">The sequence shown here is derived from an EMBL/GenBank/DDBJ whole genome shotgun (WGS) entry which is preliminary data.</text>
</comment>
<proteinExistence type="predicted"/>
<dbReference type="InterPro" id="IPR002509">
    <property type="entry name" value="NODB_dom"/>
</dbReference>
<evidence type="ECO:0000259" key="1">
    <source>
        <dbReference type="PROSITE" id="PS51677"/>
    </source>
</evidence>
<dbReference type="EMBL" id="JAMQOQ010000003">
    <property type="protein sequence ID" value="MDS0295295.1"/>
    <property type="molecule type" value="Genomic_DNA"/>
</dbReference>
<dbReference type="Pfam" id="PF11959">
    <property type="entry name" value="DUF3473"/>
    <property type="match status" value="1"/>
</dbReference>
<organism evidence="2 3">
    <name type="scientific">Halogeometricum luteum</name>
    <dbReference type="NCBI Taxonomy" id="2950537"/>
    <lineage>
        <taxon>Archaea</taxon>
        <taxon>Methanobacteriati</taxon>
        <taxon>Methanobacteriota</taxon>
        <taxon>Stenosarchaea group</taxon>
        <taxon>Halobacteria</taxon>
        <taxon>Halobacteriales</taxon>
        <taxon>Haloferacaceae</taxon>
        <taxon>Halogeometricum</taxon>
    </lineage>
</organism>
<dbReference type="PANTHER" id="PTHR10859:SF91">
    <property type="entry name" value="DOLICHYL-PHOSPHATE BETA-GLUCOSYLTRANSFERASE"/>
    <property type="match status" value="1"/>
</dbReference>
<dbReference type="InterPro" id="IPR001173">
    <property type="entry name" value="Glyco_trans_2-like"/>
</dbReference>
<reference evidence="2 3" key="1">
    <citation type="submission" date="2022-06" db="EMBL/GenBank/DDBJ databases">
        <title>Halogeometricum sp. a new haloarchaeum isolate from saline soil.</title>
        <authorList>
            <person name="Strakova D."/>
            <person name="Galisteo C."/>
            <person name="Sanchez-Porro C."/>
            <person name="Ventosa A."/>
        </authorList>
    </citation>
    <scope>NUCLEOTIDE SEQUENCE [LARGE SCALE GENOMIC DNA]</scope>
    <source>
        <strain evidence="3">S3BR25-2</strain>
    </source>
</reference>
<dbReference type="RefSeq" id="WP_310929167.1">
    <property type="nucleotide sequence ID" value="NZ_JAMQOQ010000003.1"/>
</dbReference>
<feature type="domain" description="NodB homology" evidence="1">
    <location>
        <begin position="393"/>
        <end position="495"/>
    </location>
</feature>
<evidence type="ECO:0000313" key="3">
    <source>
        <dbReference type="Proteomes" id="UP001254813"/>
    </source>
</evidence>
<gene>
    <name evidence="2" type="ORF">NDI79_14045</name>
</gene>
<dbReference type="Proteomes" id="UP001254813">
    <property type="component" value="Unassembled WGS sequence"/>
</dbReference>
<dbReference type="Pfam" id="PF00535">
    <property type="entry name" value="Glycos_transf_2"/>
    <property type="match status" value="1"/>
</dbReference>
<keyword evidence="3" id="KW-1185">Reference proteome</keyword>
<protein>
    <submittedName>
        <fullName evidence="2">DUF3473 domain-containing protein</fullName>
    </submittedName>
</protein>
<dbReference type="SUPFAM" id="SSF53448">
    <property type="entry name" value="Nucleotide-diphospho-sugar transferases"/>
    <property type="match status" value="1"/>
</dbReference>
<dbReference type="CDD" id="cd10941">
    <property type="entry name" value="CE4_PuuE_HpPgdA_like_2"/>
    <property type="match status" value="1"/>
</dbReference>
<dbReference type="Gene3D" id="3.20.20.370">
    <property type="entry name" value="Glycoside hydrolase/deacetylase"/>
    <property type="match status" value="1"/>
</dbReference>
<dbReference type="PANTHER" id="PTHR10859">
    <property type="entry name" value="GLYCOSYL TRANSFERASE"/>
    <property type="match status" value="1"/>
</dbReference>
<dbReference type="InterPro" id="IPR029044">
    <property type="entry name" value="Nucleotide-diphossugar_trans"/>
</dbReference>
<name>A0ABU2G3D9_9EURY</name>
<evidence type="ECO:0000313" key="2">
    <source>
        <dbReference type="EMBL" id="MDS0295295.1"/>
    </source>
</evidence>
<dbReference type="CDD" id="cd04179">
    <property type="entry name" value="DPM_DPG-synthase_like"/>
    <property type="match status" value="1"/>
</dbReference>
<dbReference type="InterPro" id="IPR045235">
    <property type="entry name" value="PuuE_HpPgdA-like"/>
</dbReference>
<dbReference type="PROSITE" id="PS51677">
    <property type="entry name" value="NODB"/>
    <property type="match status" value="1"/>
</dbReference>
<accession>A0ABU2G3D9</accession>
<dbReference type="InterPro" id="IPR011330">
    <property type="entry name" value="Glyco_hydro/deAcase_b/a-brl"/>
</dbReference>
<dbReference type="SUPFAM" id="SSF88713">
    <property type="entry name" value="Glycoside hydrolase/deacetylase"/>
    <property type="match status" value="1"/>
</dbReference>
<dbReference type="Pfam" id="PF01522">
    <property type="entry name" value="Polysacc_deac_1"/>
    <property type="match status" value="1"/>
</dbReference>
<dbReference type="Gene3D" id="3.90.550.10">
    <property type="entry name" value="Spore Coat Polysaccharide Biosynthesis Protein SpsA, Chain A"/>
    <property type="match status" value="1"/>
</dbReference>